<accession>A0A0W0GF19</accession>
<dbReference type="AlphaFoldDB" id="A0A0W0GF19"/>
<feature type="compositionally biased region" description="Acidic residues" evidence="1">
    <location>
        <begin position="767"/>
        <end position="778"/>
    </location>
</feature>
<evidence type="ECO:0000313" key="3">
    <source>
        <dbReference type="Proteomes" id="UP000054988"/>
    </source>
</evidence>
<reference evidence="2 3" key="1">
    <citation type="submission" date="2015-12" db="EMBL/GenBank/DDBJ databases">
        <title>Draft genome sequence of Moniliophthora roreri, the causal agent of frosty pod rot of cacao.</title>
        <authorList>
            <person name="Aime M.C."/>
            <person name="Diaz-Valderrama J.R."/>
            <person name="Kijpornyongpan T."/>
            <person name="Phillips-Mora W."/>
        </authorList>
    </citation>
    <scope>NUCLEOTIDE SEQUENCE [LARGE SCALE GENOMIC DNA]</scope>
    <source>
        <strain evidence="2 3">MCA 2952</strain>
    </source>
</reference>
<organism evidence="2 3">
    <name type="scientific">Moniliophthora roreri</name>
    <name type="common">Frosty pod rot fungus</name>
    <name type="synonym">Monilia roreri</name>
    <dbReference type="NCBI Taxonomy" id="221103"/>
    <lineage>
        <taxon>Eukaryota</taxon>
        <taxon>Fungi</taxon>
        <taxon>Dikarya</taxon>
        <taxon>Basidiomycota</taxon>
        <taxon>Agaricomycotina</taxon>
        <taxon>Agaricomycetes</taxon>
        <taxon>Agaricomycetidae</taxon>
        <taxon>Agaricales</taxon>
        <taxon>Marasmiineae</taxon>
        <taxon>Marasmiaceae</taxon>
        <taxon>Moniliophthora</taxon>
    </lineage>
</organism>
<sequence>MSSSSWRSHSQTADVVALLDSISTSEKFTQAVQGHPLRSQWVPPPPTRFDEKRDSSQMHEFISSLQIPKVGNLKFPAMLLHRLGSLMVEEDLRERKEDIFSGNNTFLLNTSGSGKTRLLFEGLCDNWGLYFTSHLDSGSLGSSDLEVNIIKHLQKRTDFVLFPSLLPEPDATQAIALNEQHAHHTNDLGGVSQERQKFWLHFQLRPNIQSECDKYTEHFADVFLELSEALSDAEVDDAIIDDAIGQTAREILVALGGSAKLFVVLDEANVAAQNCEESFRDDHGRYHPVLKVMLQTWREHLKDLPFSFVVAGTEIPQQYFCDPEWADFIWSSNTGGFNSQECQKHYSQQFFPDDVWESIGEALALRMWRWIRGRHRFTAAFIAVLLEHSYAKPPTYLDMFVEQGTGYFPHDATYDIRPPSGILPFLQLDFSRMRIDRELRSYVHLALMDTLLSPVNPGYSGDAIKLVNEGIGRFVDSRCLHIVVDEPLIIARAVTWFSGDEGEMPASILKYQYFLDHLVDPAMVPRHPPAYLTFALALAFCKSRRISDIFALSKPIPIWSRRNTDIVVLKQDGDNVVESPLRHVDRIQRTLVTYSTTIADTLSWMRHYYRTPFCIHVTETTATLIFVVKLSNNTRFWAIMRVLHSLADEDVATKIRDTAHDLQAENFFREPASLLFILDTDKPSSDILDALDSLPSICPQVCPHGVLPVIAVLGKGTEDIKPDVLNGSDSSRVAFVRLDELSQAMDLIPQEQIAKRTIDAITRDPEKAEEEAGEEVEETTTWTKVHAGKGRASGSNQSRSRRPRGLSVVQRDTQASGPSHATASGTSRYNLRPRKKQNLLVFPSH</sequence>
<evidence type="ECO:0000313" key="2">
    <source>
        <dbReference type="EMBL" id="KTB47152.1"/>
    </source>
</evidence>
<evidence type="ECO:0000256" key="1">
    <source>
        <dbReference type="SAM" id="MobiDB-lite"/>
    </source>
</evidence>
<feature type="compositionally biased region" description="Polar residues" evidence="1">
    <location>
        <begin position="810"/>
        <end position="829"/>
    </location>
</feature>
<dbReference type="Proteomes" id="UP000054988">
    <property type="component" value="Unassembled WGS sequence"/>
</dbReference>
<feature type="region of interest" description="Disordered" evidence="1">
    <location>
        <begin position="765"/>
        <end position="845"/>
    </location>
</feature>
<protein>
    <submittedName>
        <fullName evidence="2">Uncharacterized protein</fullName>
    </submittedName>
</protein>
<name>A0A0W0GF19_MONRR</name>
<gene>
    <name evidence="2" type="ORF">WG66_269</name>
</gene>
<proteinExistence type="predicted"/>
<dbReference type="EMBL" id="LATX01000116">
    <property type="protein sequence ID" value="KTB47152.1"/>
    <property type="molecule type" value="Genomic_DNA"/>
</dbReference>
<comment type="caution">
    <text evidence="2">The sequence shown here is derived from an EMBL/GenBank/DDBJ whole genome shotgun (WGS) entry which is preliminary data.</text>
</comment>